<organism evidence="14 15">
    <name type="scientific">Colletotrichum orchidophilum</name>
    <dbReference type="NCBI Taxonomy" id="1209926"/>
    <lineage>
        <taxon>Eukaryota</taxon>
        <taxon>Fungi</taxon>
        <taxon>Dikarya</taxon>
        <taxon>Ascomycota</taxon>
        <taxon>Pezizomycotina</taxon>
        <taxon>Sordariomycetes</taxon>
        <taxon>Hypocreomycetidae</taxon>
        <taxon>Glomerellales</taxon>
        <taxon>Glomerellaceae</taxon>
        <taxon>Colletotrichum</taxon>
    </lineage>
</organism>
<dbReference type="InterPro" id="IPR036872">
    <property type="entry name" value="CH_dom_sf"/>
</dbReference>
<dbReference type="GO" id="GO:0035371">
    <property type="term" value="C:microtubule plus-end"/>
    <property type="evidence" value="ECO:0007669"/>
    <property type="project" value="UniProtKB-ARBA"/>
</dbReference>
<accession>A0A1G4BBK2</accession>
<dbReference type="GO" id="GO:0035372">
    <property type="term" value="P:protein localization to microtubule"/>
    <property type="evidence" value="ECO:0007669"/>
    <property type="project" value="UniProtKB-ARBA"/>
</dbReference>
<evidence type="ECO:0000256" key="1">
    <source>
        <dbReference type="ARBA" id="ARBA00004245"/>
    </source>
</evidence>
<gene>
    <name evidence="14" type="ORF">CORC01_05948</name>
</gene>
<dbReference type="InterPro" id="IPR036133">
    <property type="entry name" value="EB1_C_sf"/>
</dbReference>
<dbReference type="PROSITE" id="PS50021">
    <property type="entry name" value="CH"/>
    <property type="match status" value="1"/>
</dbReference>
<dbReference type="GO" id="GO:0051233">
    <property type="term" value="C:spindle midzone"/>
    <property type="evidence" value="ECO:0007669"/>
    <property type="project" value="UniProtKB-ARBA"/>
</dbReference>
<dbReference type="PROSITE" id="PS51230">
    <property type="entry name" value="EB1_C"/>
    <property type="match status" value="1"/>
</dbReference>
<evidence type="ECO:0000313" key="14">
    <source>
        <dbReference type="EMBL" id="OHE98682.1"/>
    </source>
</evidence>
<evidence type="ECO:0000256" key="7">
    <source>
        <dbReference type="ARBA" id="ARBA00023212"/>
    </source>
</evidence>
<evidence type="ECO:0000259" key="12">
    <source>
        <dbReference type="PROSITE" id="PS50021"/>
    </source>
</evidence>
<feature type="chain" id="PRO_5009602704" evidence="11">
    <location>
        <begin position="23"/>
        <end position="378"/>
    </location>
</feature>
<sequence>MVDWETILLATILAAITPGADKATRFNFCPVALQLVIFGPNQTGHLPSLPRLLLDLSTIITTTASLLVSSVVTIFPLTPRARSLFPIVIKVPAAEANTHIQDGRIQVGELPSPSIAVLCAAVSQTFARRNSLLTQHGLSRQELIQWLNQLLSLNITKVEQCGTGAALCQVFDSIFMDIPMSRVKFNVNSEYAYIQNFKVLQNCFQKHQVDKPIPVEALVKCKMQDNLEFLQWTKKFWDLNFPDHEYDAVSRRKGAPVPSGGGPTPRAASGTGAAARRGGTTPLGGARVPKAAGPGSAALQQENATLKETVVGLERERDFYFSKLRDIELLVQQAVEEDPELEKQEDGLVKQIQTILYSTEEGFEIPAEGEAVDDQETF</sequence>
<keyword evidence="7" id="KW-0206">Cytoskeleton</keyword>
<dbReference type="FunFam" id="1.20.5.1430:FF:000005">
    <property type="entry name" value="Eb1, isoform E"/>
    <property type="match status" value="1"/>
</dbReference>
<comment type="caution">
    <text evidence="14">The sequence shown here is derived from an EMBL/GenBank/DDBJ whole genome shotgun (WGS) entry which is preliminary data.</text>
</comment>
<dbReference type="InterPro" id="IPR027328">
    <property type="entry name" value="MAPRE"/>
</dbReference>
<evidence type="ECO:0000313" key="15">
    <source>
        <dbReference type="Proteomes" id="UP000176998"/>
    </source>
</evidence>
<dbReference type="RefSeq" id="XP_022475831.1">
    <property type="nucleotide sequence ID" value="XM_022617590.1"/>
</dbReference>
<proteinExistence type="inferred from homology"/>
<dbReference type="GO" id="GO:0030473">
    <property type="term" value="P:nuclear migration along microtubule"/>
    <property type="evidence" value="ECO:0007669"/>
    <property type="project" value="UniProtKB-ARBA"/>
</dbReference>
<dbReference type="SUPFAM" id="SSF140612">
    <property type="entry name" value="EB1 dimerisation domain-like"/>
    <property type="match status" value="1"/>
</dbReference>
<dbReference type="OrthoDB" id="2119228at2759"/>
<evidence type="ECO:0000256" key="4">
    <source>
        <dbReference type="ARBA" id="ARBA00022618"/>
    </source>
</evidence>
<evidence type="ECO:0000256" key="5">
    <source>
        <dbReference type="ARBA" id="ARBA00022701"/>
    </source>
</evidence>
<dbReference type="GO" id="GO:0072686">
    <property type="term" value="C:mitotic spindle"/>
    <property type="evidence" value="ECO:0007669"/>
    <property type="project" value="UniProtKB-ARBA"/>
</dbReference>
<evidence type="ECO:0000256" key="8">
    <source>
        <dbReference type="ARBA" id="ARBA00023306"/>
    </source>
</evidence>
<dbReference type="PANTHER" id="PTHR10623">
    <property type="entry name" value="MICROTUBULE-ASSOCIATED PROTEIN RP/EB FAMILY MEMBER"/>
    <property type="match status" value="1"/>
</dbReference>
<evidence type="ECO:0000259" key="13">
    <source>
        <dbReference type="PROSITE" id="PS51230"/>
    </source>
</evidence>
<comment type="subcellular location">
    <subcellularLocation>
        <location evidence="1">Cytoplasm</location>
        <location evidence="1">Cytoskeleton</location>
    </subcellularLocation>
</comment>
<evidence type="ECO:0000256" key="10">
    <source>
        <dbReference type="SAM" id="MobiDB-lite"/>
    </source>
</evidence>
<dbReference type="STRING" id="1209926.A0A1G4BBK2"/>
<keyword evidence="5 9" id="KW-0493">Microtubule</keyword>
<dbReference type="AlphaFoldDB" id="A0A1G4BBK2"/>
<dbReference type="Pfam" id="PF03271">
    <property type="entry name" value="EB1"/>
    <property type="match status" value="1"/>
</dbReference>
<reference evidence="14 15" key="1">
    <citation type="submission" date="2016-09" db="EMBL/GenBank/DDBJ databases">
        <authorList>
            <person name="Capua I."/>
            <person name="De Benedictis P."/>
            <person name="Joannis T."/>
            <person name="Lombin L.H."/>
            <person name="Cattoli G."/>
        </authorList>
    </citation>
    <scope>NUCLEOTIDE SEQUENCE [LARGE SCALE GENOMIC DNA]</scope>
    <source>
        <strain evidence="14 15">IMI 309357</strain>
    </source>
</reference>
<keyword evidence="3" id="KW-0963">Cytoplasm</keyword>
<dbReference type="GeneID" id="34559100"/>
<feature type="domain" description="EB1 C-terminal" evidence="13">
    <location>
        <begin position="288"/>
        <end position="365"/>
    </location>
</feature>
<keyword evidence="4" id="KW-0132">Cell division</keyword>
<dbReference type="Pfam" id="PF00307">
    <property type="entry name" value="CH"/>
    <property type="match status" value="1"/>
</dbReference>
<feature type="domain" description="Calponin-homology (CH)" evidence="12">
    <location>
        <begin position="137"/>
        <end position="238"/>
    </location>
</feature>
<dbReference type="Gene3D" id="1.10.418.10">
    <property type="entry name" value="Calponin-like domain"/>
    <property type="match status" value="1"/>
</dbReference>
<feature type="signal peptide" evidence="11">
    <location>
        <begin position="1"/>
        <end position="22"/>
    </location>
</feature>
<evidence type="ECO:0000256" key="6">
    <source>
        <dbReference type="ARBA" id="ARBA00022776"/>
    </source>
</evidence>
<dbReference type="Proteomes" id="UP000176998">
    <property type="component" value="Unassembled WGS sequence"/>
</dbReference>
<keyword evidence="6" id="KW-0498">Mitosis</keyword>
<keyword evidence="15" id="KW-1185">Reference proteome</keyword>
<dbReference type="EMBL" id="MJBS01000043">
    <property type="protein sequence ID" value="OHE98682.1"/>
    <property type="molecule type" value="Genomic_DNA"/>
</dbReference>
<feature type="compositionally biased region" description="Low complexity" evidence="10">
    <location>
        <begin position="264"/>
        <end position="287"/>
    </location>
</feature>
<protein>
    <submittedName>
        <fullName evidence="14">EB1-like domain-containing protein</fullName>
    </submittedName>
</protein>
<keyword evidence="11" id="KW-0732">Signal</keyword>
<evidence type="ECO:0000256" key="9">
    <source>
        <dbReference type="PROSITE-ProRule" id="PRU00576"/>
    </source>
</evidence>
<dbReference type="FunFam" id="1.10.418.10:FF:000028">
    <property type="entry name" value="RP/EB family microtubule-associated protein"/>
    <property type="match status" value="1"/>
</dbReference>
<evidence type="ECO:0000256" key="11">
    <source>
        <dbReference type="SAM" id="SignalP"/>
    </source>
</evidence>
<comment type="similarity">
    <text evidence="2">Belongs to the MAPRE family.</text>
</comment>
<feature type="region of interest" description="Disordered" evidence="10">
    <location>
        <begin position="250"/>
        <end position="297"/>
    </location>
</feature>
<dbReference type="GO" id="GO:0051301">
    <property type="term" value="P:cell division"/>
    <property type="evidence" value="ECO:0007669"/>
    <property type="project" value="UniProtKB-KW"/>
</dbReference>
<name>A0A1G4BBK2_9PEZI</name>
<keyword evidence="8" id="KW-0131">Cell cycle</keyword>
<dbReference type="InterPro" id="IPR004953">
    <property type="entry name" value="EB1_C"/>
</dbReference>
<evidence type="ECO:0000256" key="2">
    <source>
        <dbReference type="ARBA" id="ARBA00010729"/>
    </source>
</evidence>
<dbReference type="Gene3D" id="1.20.5.1430">
    <property type="match status" value="1"/>
</dbReference>
<dbReference type="GO" id="GO:0051010">
    <property type="term" value="F:microtubule plus-end binding"/>
    <property type="evidence" value="ECO:0007669"/>
    <property type="project" value="UniProtKB-ARBA"/>
</dbReference>
<dbReference type="SUPFAM" id="SSF47576">
    <property type="entry name" value="Calponin-homology domain, CH-domain"/>
    <property type="match status" value="1"/>
</dbReference>
<evidence type="ECO:0000256" key="3">
    <source>
        <dbReference type="ARBA" id="ARBA00022490"/>
    </source>
</evidence>
<dbReference type="InterPro" id="IPR001715">
    <property type="entry name" value="CH_dom"/>
</dbReference>